<dbReference type="InterPro" id="IPR000791">
    <property type="entry name" value="Gpr1/Fun34/SatP-like"/>
</dbReference>
<name>A0A388LK98_CHABU</name>
<evidence type="ECO:0000256" key="6">
    <source>
        <dbReference type="SAM" id="Phobius"/>
    </source>
</evidence>
<dbReference type="AlphaFoldDB" id="A0A388LK98"/>
<keyword evidence="5 6" id="KW-0472">Membrane</keyword>
<feature type="transmembrane region" description="Helical" evidence="6">
    <location>
        <begin position="187"/>
        <end position="207"/>
    </location>
</feature>
<evidence type="ECO:0000313" key="8">
    <source>
        <dbReference type="Proteomes" id="UP000265515"/>
    </source>
</evidence>
<dbReference type="GO" id="GO:0015123">
    <property type="term" value="F:acetate transmembrane transporter activity"/>
    <property type="evidence" value="ECO:0007669"/>
    <property type="project" value="TreeGrafter"/>
</dbReference>
<dbReference type="Proteomes" id="UP000265515">
    <property type="component" value="Unassembled WGS sequence"/>
</dbReference>
<comment type="similarity">
    <text evidence="2">Belongs to the acetate uptake transporter (AceTr) (TC 2.A.96) family.</text>
</comment>
<dbReference type="PANTHER" id="PTHR31123">
    <property type="entry name" value="ACCUMULATION OF DYADS PROTEIN 2-RELATED"/>
    <property type="match status" value="1"/>
</dbReference>
<dbReference type="OMA" id="RYESHAF"/>
<dbReference type="PANTHER" id="PTHR31123:SF1">
    <property type="entry name" value="ACCUMULATION OF DYADS PROTEIN 2-RELATED"/>
    <property type="match status" value="1"/>
</dbReference>
<dbReference type="NCBIfam" id="NF038013">
    <property type="entry name" value="AceTr_1"/>
    <property type="match status" value="1"/>
</dbReference>
<evidence type="ECO:0000256" key="5">
    <source>
        <dbReference type="ARBA" id="ARBA00023136"/>
    </source>
</evidence>
<organism evidence="7 8">
    <name type="scientific">Chara braunii</name>
    <name type="common">Braun's stonewort</name>
    <dbReference type="NCBI Taxonomy" id="69332"/>
    <lineage>
        <taxon>Eukaryota</taxon>
        <taxon>Viridiplantae</taxon>
        <taxon>Streptophyta</taxon>
        <taxon>Charophyceae</taxon>
        <taxon>Charales</taxon>
        <taxon>Characeae</taxon>
        <taxon>Chara</taxon>
    </lineage>
</organism>
<accession>A0A388LK98</accession>
<evidence type="ECO:0000256" key="3">
    <source>
        <dbReference type="ARBA" id="ARBA00022692"/>
    </source>
</evidence>
<feature type="transmembrane region" description="Helical" evidence="6">
    <location>
        <begin position="129"/>
        <end position="149"/>
    </location>
</feature>
<dbReference type="GO" id="GO:0005886">
    <property type="term" value="C:plasma membrane"/>
    <property type="evidence" value="ECO:0007669"/>
    <property type="project" value="TreeGrafter"/>
</dbReference>
<sequence>MAPRSSPDGDLETASAYAREEKAVKMQPVETVLKIANPGPLGLTAFAVTTFTLSMFNAGILPRSVEKVAVPLGYFYGGSVQLLAGLAEIFGRNTFGATAFCSYGAFWIAFGYYVMAIVPSFDGPEKEKVHIATGVFLFTYTVFTTYMAIASIRTFRALTAVFVCLALTFFFLTIGEWGESDGAKKTGGYFGIITSLLAWYCSFGLVLLDTWRYESHAFLLSLVVPLLSRVYLSAEPRLCLLSLVVPLLSRVVTSRLEVVNLREGGVACNRDFGFGFVGVESRQ</sequence>
<comment type="subcellular location">
    <subcellularLocation>
        <location evidence="1">Membrane</location>
        <topology evidence="1">Multi-pass membrane protein</topology>
    </subcellularLocation>
</comment>
<dbReference type="OrthoDB" id="3648309at2759"/>
<evidence type="ECO:0000256" key="2">
    <source>
        <dbReference type="ARBA" id="ARBA00005587"/>
    </source>
</evidence>
<dbReference type="Pfam" id="PF01184">
    <property type="entry name" value="Gpr1_Fun34_YaaH"/>
    <property type="match status" value="1"/>
</dbReference>
<feature type="transmembrane region" description="Helical" evidence="6">
    <location>
        <begin position="41"/>
        <end position="61"/>
    </location>
</feature>
<dbReference type="InterPro" id="IPR051633">
    <property type="entry name" value="AceTr"/>
</dbReference>
<comment type="caution">
    <text evidence="7">The sequence shown here is derived from an EMBL/GenBank/DDBJ whole genome shotgun (WGS) entry which is preliminary data.</text>
</comment>
<protein>
    <recommendedName>
        <fullName evidence="9">GPR1/FUN34/yaaH family protein</fullName>
    </recommendedName>
</protein>
<dbReference type="EMBL" id="BFEA01000413">
    <property type="protein sequence ID" value="GBG82653.1"/>
    <property type="molecule type" value="Genomic_DNA"/>
</dbReference>
<keyword evidence="4 6" id="KW-1133">Transmembrane helix</keyword>
<reference evidence="7 8" key="1">
    <citation type="journal article" date="2018" name="Cell">
        <title>The Chara Genome: Secondary Complexity and Implications for Plant Terrestrialization.</title>
        <authorList>
            <person name="Nishiyama T."/>
            <person name="Sakayama H."/>
            <person name="Vries J.D."/>
            <person name="Buschmann H."/>
            <person name="Saint-Marcoux D."/>
            <person name="Ullrich K.K."/>
            <person name="Haas F.B."/>
            <person name="Vanderstraeten L."/>
            <person name="Becker D."/>
            <person name="Lang D."/>
            <person name="Vosolsobe S."/>
            <person name="Rombauts S."/>
            <person name="Wilhelmsson P.K.I."/>
            <person name="Janitza P."/>
            <person name="Kern R."/>
            <person name="Heyl A."/>
            <person name="Rumpler F."/>
            <person name="Villalobos L.I.A.C."/>
            <person name="Clay J.M."/>
            <person name="Skokan R."/>
            <person name="Toyoda A."/>
            <person name="Suzuki Y."/>
            <person name="Kagoshima H."/>
            <person name="Schijlen E."/>
            <person name="Tajeshwar N."/>
            <person name="Catarino B."/>
            <person name="Hetherington A.J."/>
            <person name="Saltykova A."/>
            <person name="Bonnot C."/>
            <person name="Breuninger H."/>
            <person name="Symeonidi A."/>
            <person name="Radhakrishnan G.V."/>
            <person name="Van Nieuwerburgh F."/>
            <person name="Deforce D."/>
            <person name="Chang C."/>
            <person name="Karol K.G."/>
            <person name="Hedrich R."/>
            <person name="Ulvskov P."/>
            <person name="Glockner G."/>
            <person name="Delwiche C.F."/>
            <person name="Petrasek J."/>
            <person name="Van de Peer Y."/>
            <person name="Friml J."/>
            <person name="Beilby M."/>
            <person name="Dolan L."/>
            <person name="Kohara Y."/>
            <person name="Sugano S."/>
            <person name="Fujiyama A."/>
            <person name="Delaux P.-M."/>
            <person name="Quint M."/>
            <person name="TheiBen G."/>
            <person name="Hagemann M."/>
            <person name="Harholt J."/>
            <person name="Dunand C."/>
            <person name="Zachgo S."/>
            <person name="Langdale J."/>
            <person name="Maumus F."/>
            <person name="Straeten D.V.D."/>
            <person name="Gould S.B."/>
            <person name="Rensing S.A."/>
        </authorList>
    </citation>
    <scope>NUCLEOTIDE SEQUENCE [LARGE SCALE GENOMIC DNA]</scope>
    <source>
        <strain evidence="7 8">S276</strain>
    </source>
</reference>
<evidence type="ECO:0000256" key="4">
    <source>
        <dbReference type="ARBA" id="ARBA00022989"/>
    </source>
</evidence>
<evidence type="ECO:0008006" key="9">
    <source>
        <dbReference type="Google" id="ProtNLM"/>
    </source>
</evidence>
<keyword evidence="8" id="KW-1185">Reference proteome</keyword>
<evidence type="ECO:0000256" key="1">
    <source>
        <dbReference type="ARBA" id="ARBA00004141"/>
    </source>
</evidence>
<proteinExistence type="inferred from homology"/>
<gene>
    <name evidence="7" type="ORF">CBR_g35019</name>
</gene>
<evidence type="ECO:0000313" key="7">
    <source>
        <dbReference type="EMBL" id="GBG82653.1"/>
    </source>
</evidence>
<keyword evidence="3 6" id="KW-0812">Transmembrane</keyword>
<feature type="transmembrane region" description="Helical" evidence="6">
    <location>
        <begin position="155"/>
        <end position="175"/>
    </location>
</feature>
<dbReference type="Gramene" id="GBG82653">
    <property type="protein sequence ID" value="GBG82653"/>
    <property type="gene ID" value="CBR_g35019"/>
</dbReference>
<feature type="transmembrane region" description="Helical" evidence="6">
    <location>
        <begin position="97"/>
        <end position="117"/>
    </location>
</feature>